<reference evidence="2 3" key="1">
    <citation type="submission" date="2020-01" db="EMBL/GenBank/DDBJ databases">
        <title>Jiella pacifica sp. nov.</title>
        <authorList>
            <person name="Xue Z."/>
            <person name="Zhu S."/>
            <person name="Chen J."/>
            <person name="Yang J."/>
        </authorList>
    </citation>
    <scope>NUCLEOTIDE SEQUENCE [LARGE SCALE GENOMIC DNA]</scope>
    <source>
        <strain evidence="2 3">40Bstr34</strain>
    </source>
</reference>
<comment type="caution">
    <text evidence="2">The sequence shown here is derived from an EMBL/GenBank/DDBJ whole genome shotgun (WGS) entry which is preliminary data.</text>
</comment>
<dbReference type="AlphaFoldDB" id="A0A6N9T8H0"/>
<feature type="signal peptide" evidence="1">
    <location>
        <begin position="1"/>
        <end position="19"/>
    </location>
</feature>
<name>A0A6N9T8H0_9HYPH</name>
<keyword evidence="3" id="KW-1185">Reference proteome</keyword>
<evidence type="ECO:0008006" key="4">
    <source>
        <dbReference type="Google" id="ProtNLM"/>
    </source>
</evidence>
<proteinExistence type="predicted"/>
<sequence length="66" mass="6759">MKSLLILAAVAALSGCTSSATSTATPKPSTAEAECARFGFTPGTQPFDKCVADLRQQARTLAAAQQ</sequence>
<feature type="chain" id="PRO_5026827842" description="Lipoprotein" evidence="1">
    <location>
        <begin position="20"/>
        <end position="66"/>
    </location>
</feature>
<dbReference type="PROSITE" id="PS51257">
    <property type="entry name" value="PROKAR_LIPOPROTEIN"/>
    <property type="match status" value="1"/>
</dbReference>
<dbReference type="EMBL" id="JAAAMG010000037">
    <property type="protein sequence ID" value="NDW07724.1"/>
    <property type="molecule type" value="Genomic_DNA"/>
</dbReference>
<evidence type="ECO:0000313" key="2">
    <source>
        <dbReference type="EMBL" id="NDW07724.1"/>
    </source>
</evidence>
<evidence type="ECO:0000313" key="3">
    <source>
        <dbReference type="Proteomes" id="UP000469011"/>
    </source>
</evidence>
<dbReference type="Proteomes" id="UP000469011">
    <property type="component" value="Unassembled WGS sequence"/>
</dbReference>
<evidence type="ECO:0000256" key="1">
    <source>
        <dbReference type="SAM" id="SignalP"/>
    </source>
</evidence>
<gene>
    <name evidence="2" type="ORF">GTK09_25265</name>
</gene>
<dbReference type="RefSeq" id="WP_163466182.1">
    <property type="nucleotide sequence ID" value="NZ_JAAAMG010000037.1"/>
</dbReference>
<accession>A0A6N9T8H0</accession>
<organism evidence="2 3">
    <name type="scientific">Jiella pacifica</name>
    <dbReference type="NCBI Taxonomy" id="2696469"/>
    <lineage>
        <taxon>Bacteria</taxon>
        <taxon>Pseudomonadati</taxon>
        <taxon>Pseudomonadota</taxon>
        <taxon>Alphaproteobacteria</taxon>
        <taxon>Hyphomicrobiales</taxon>
        <taxon>Aurantimonadaceae</taxon>
        <taxon>Jiella</taxon>
    </lineage>
</organism>
<keyword evidence="1" id="KW-0732">Signal</keyword>
<protein>
    <recommendedName>
        <fullName evidence="4">Lipoprotein</fullName>
    </recommendedName>
</protein>